<protein>
    <submittedName>
        <fullName evidence="2">Uncharacterized protein</fullName>
    </submittedName>
</protein>
<keyword evidence="3" id="KW-1185">Reference proteome</keyword>
<evidence type="ECO:0000256" key="1">
    <source>
        <dbReference type="SAM" id="MobiDB-lite"/>
    </source>
</evidence>
<dbReference type="AlphaFoldDB" id="A0AAE0S1N7"/>
<sequence>MVEDTPNECNTVQSSNGDEQCEEKKELEGNDPITIVNRYDRLRDPLCSSAPPTFILGDEHKEEKKEHKPLTPFNSCGM</sequence>
<dbReference type="EMBL" id="JAEAOA010002306">
    <property type="protein sequence ID" value="KAK3583580.1"/>
    <property type="molecule type" value="Genomic_DNA"/>
</dbReference>
<evidence type="ECO:0000313" key="2">
    <source>
        <dbReference type="EMBL" id="KAK3583580.1"/>
    </source>
</evidence>
<proteinExistence type="predicted"/>
<dbReference type="Proteomes" id="UP001195483">
    <property type="component" value="Unassembled WGS sequence"/>
</dbReference>
<feature type="compositionally biased region" description="Polar residues" evidence="1">
    <location>
        <begin position="7"/>
        <end position="18"/>
    </location>
</feature>
<accession>A0AAE0S1N7</accession>
<feature type="region of interest" description="Disordered" evidence="1">
    <location>
        <begin position="58"/>
        <end position="78"/>
    </location>
</feature>
<reference evidence="2" key="2">
    <citation type="journal article" date="2021" name="Genome Biol. Evol.">
        <title>Developing a high-quality reference genome for a parasitic bivalve with doubly uniparental inheritance (Bivalvia: Unionida).</title>
        <authorList>
            <person name="Smith C.H."/>
        </authorList>
    </citation>
    <scope>NUCLEOTIDE SEQUENCE</scope>
    <source>
        <strain evidence="2">CHS0354</strain>
        <tissue evidence="2">Mantle</tissue>
    </source>
</reference>
<comment type="caution">
    <text evidence="2">The sequence shown here is derived from an EMBL/GenBank/DDBJ whole genome shotgun (WGS) entry which is preliminary data.</text>
</comment>
<evidence type="ECO:0000313" key="3">
    <source>
        <dbReference type="Proteomes" id="UP001195483"/>
    </source>
</evidence>
<organism evidence="2 3">
    <name type="scientific">Potamilus streckersoni</name>
    <dbReference type="NCBI Taxonomy" id="2493646"/>
    <lineage>
        <taxon>Eukaryota</taxon>
        <taxon>Metazoa</taxon>
        <taxon>Spiralia</taxon>
        <taxon>Lophotrochozoa</taxon>
        <taxon>Mollusca</taxon>
        <taxon>Bivalvia</taxon>
        <taxon>Autobranchia</taxon>
        <taxon>Heteroconchia</taxon>
        <taxon>Palaeoheterodonta</taxon>
        <taxon>Unionida</taxon>
        <taxon>Unionoidea</taxon>
        <taxon>Unionidae</taxon>
        <taxon>Ambleminae</taxon>
        <taxon>Lampsilini</taxon>
        <taxon>Potamilus</taxon>
    </lineage>
</organism>
<reference evidence="2" key="3">
    <citation type="submission" date="2023-05" db="EMBL/GenBank/DDBJ databases">
        <authorList>
            <person name="Smith C.H."/>
        </authorList>
    </citation>
    <scope>NUCLEOTIDE SEQUENCE</scope>
    <source>
        <strain evidence="2">CHS0354</strain>
        <tissue evidence="2">Mantle</tissue>
    </source>
</reference>
<reference evidence="2" key="1">
    <citation type="journal article" date="2021" name="Genome Biol. Evol.">
        <title>A High-Quality Reference Genome for a Parasitic Bivalve with Doubly Uniparental Inheritance (Bivalvia: Unionida).</title>
        <authorList>
            <person name="Smith C.H."/>
        </authorList>
    </citation>
    <scope>NUCLEOTIDE SEQUENCE</scope>
    <source>
        <strain evidence="2">CHS0354</strain>
    </source>
</reference>
<feature type="compositionally biased region" description="Basic and acidic residues" evidence="1">
    <location>
        <begin position="58"/>
        <end position="69"/>
    </location>
</feature>
<feature type="region of interest" description="Disordered" evidence="1">
    <location>
        <begin position="1"/>
        <end position="28"/>
    </location>
</feature>
<gene>
    <name evidence="2" type="ORF">CHS0354_039398</name>
</gene>
<name>A0AAE0S1N7_9BIVA</name>